<evidence type="ECO:0000313" key="4">
    <source>
        <dbReference type="EMBL" id="ERJ98912.1"/>
    </source>
</evidence>
<dbReference type="eggNOG" id="COG2834">
    <property type="taxonomic scope" value="Bacteria"/>
</dbReference>
<dbReference type="EMBL" id="AVQI01000079">
    <property type="protein sequence ID" value="ERJ98912.1"/>
    <property type="molecule type" value="Genomic_DNA"/>
</dbReference>
<sequence length="209" mass="22206">MKKIIVNVICVLAFAAMPLFAADATFDTVCADLARHPNTTGNFTQVRTISKVNRSLTSSGTFIFSLDGIMWKTLKPFPSSLVVGLTSVIQTTPDGKKTVIDASNNQIFTSISTTLSSIFSGNVKKLYENFSVAFSSDGNKWSAVLTPKDKTVAAVMKTLALGGTGASGGAEFDTIVMTEAGGDTVTYTFSNQKYPKELSADEKAVFAAK</sequence>
<dbReference type="OrthoDB" id="360488at2"/>
<dbReference type="Gene3D" id="2.50.20.10">
    <property type="entry name" value="Lipoprotein localisation LolA/LolB/LppX"/>
    <property type="match status" value="1"/>
</dbReference>
<feature type="signal peptide" evidence="2">
    <location>
        <begin position="1"/>
        <end position="21"/>
    </location>
</feature>
<dbReference type="EMBL" id="AUZJ01000049">
    <property type="protein sequence ID" value="ERF60097.1"/>
    <property type="molecule type" value="Genomic_DNA"/>
</dbReference>
<keyword evidence="6" id="KW-1185">Reference proteome</keyword>
<feature type="chain" id="PRO_5004631569" evidence="2">
    <location>
        <begin position="22"/>
        <end position="209"/>
    </location>
</feature>
<dbReference type="InterPro" id="IPR004564">
    <property type="entry name" value="OM_lipoprot_carrier_LolA-like"/>
</dbReference>
<dbReference type="SUPFAM" id="SSF89392">
    <property type="entry name" value="Prokaryotic lipoproteins and lipoprotein localization factors"/>
    <property type="match status" value="1"/>
</dbReference>
<keyword evidence="1 2" id="KW-0732">Signal</keyword>
<comment type="caution">
    <text evidence="3">The sequence shown here is derived from an EMBL/GenBank/DDBJ whole genome shotgun (WGS) entry which is preliminary data.</text>
</comment>
<dbReference type="Proteomes" id="UP000016646">
    <property type="component" value="Unassembled WGS sequence"/>
</dbReference>
<dbReference type="Pfam" id="PF03548">
    <property type="entry name" value="LolA"/>
    <property type="match status" value="1"/>
</dbReference>
<protein>
    <submittedName>
        <fullName evidence="3">Outer membrane lipoprotein carrier protein LolA</fullName>
    </submittedName>
</protein>
<dbReference type="PATRIC" id="fig|1125725.3.peg.1954"/>
<dbReference type="PANTHER" id="PTHR35869">
    <property type="entry name" value="OUTER-MEMBRANE LIPOPROTEIN CARRIER PROTEIN"/>
    <property type="match status" value="1"/>
</dbReference>
<evidence type="ECO:0000256" key="1">
    <source>
        <dbReference type="ARBA" id="ARBA00022729"/>
    </source>
</evidence>
<dbReference type="STRING" id="1125725.HMPREF1325_0428"/>
<accession>U2L301</accession>
<gene>
    <name evidence="4" type="ORF">HMPREF0860_1842</name>
    <name evidence="3" type="ORF">HMPREF1325_0428</name>
</gene>
<proteinExistence type="predicted"/>
<name>U2L301_TRESO</name>
<reference evidence="5 6" key="1">
    <citation type="submission" date="2013-08" db="EMBL/GenBank/DDBJ databases">
        <authorList>
            <person name="Durkin A.S."/>
            <person name="Haft D.R."/>
            <person name="McCorrison J."/>
            <person name="Torralba M."/>
            <person name="Gillis M."/>
            <person name="Haft D.H."/>
            <person name="Methe B."/>
            <person name="Sutton G."/>
            <person name="Nelson K.E."/>
        </authorList>
    </citation>
    <scope>NUCLEOTIDE SEQUENCE [LARGE SCALE GENOMIC DNA]</scope>
    <source>
        <strain evidence="4 6">ATCC 35536</strain>
        <strain evidence="3 5">VPI DR56BR1116</strain>
    </source>
</reference>
<dbReference type="Proteomes" id="UP000016412">
    <property type="component" value="Unassembled WGS sequence"/>
</dbReference>
<evidence type="ECO:0000313" key="6">
    <source>
        <dbReference type="Proteomes" id="UP000016646"/>
    </source>
</evidence>
<keyword evidence="3" id="KW-0449">Lipoprotein</keyword>
<evidence type="ECO:0000313" key="3">
    <source>
        <dbReference type="EMBL" id="ERF60097.1"/>
    </source>
</evidence>
<dbReference type="RefSeq" id="WP_021330954.1">
    <property type="nucleotide sequence ID" value="NZ_AUZJ01000049.1"/>
</dbReference>
<evidence type="ECO:0000256" key="2">
    <source>
        <dbReference type="SAM" id="SignalP"/>
    </source>
</evidence>
<dbReference type="AlphaFoldDB" id="U2L301"/>
<evidence type="ECO:0000313" key="5">
    <source>
        <dbReference type="Proteomes" id="UP000016412"/>
    </source>
</evidence>
<dbReference type="PANTHER" id="PTHR35869:SF1">
    <property type="entry name" value="OUTER-MEMBRANE LIPOPROTEIN CARRIER PROTEIN"/>
    <property type="match status" value="1"/>
</dbReference>
<dbReference type="InterPro" id="IPR029046">
    <property type="entry name" value="LolA/LolB/LppX"/>
</dbReference>
<dbReference type="CDD" id="cd16325">
    <property type="entry name" value="LolA"/>
    <property type="match status" value="1"/>
</dbReference>
<organism evidence="3 5">
    <name type="scientific">Treponema socranskii subsp. socranskii VPI DR56BR1116 = ATCC 35536</name>
    <dbReference type="NCBI Taxonomy" id="1125725"/>
    <lineage>
        <taxon>Bacteria</taxon>
        <taxon>Pseudomonadati</taxon>
        <taxon>Spirochaetota</taxon>
        <taxon>Spirochaetia</taxon>
        <taxon>Spirochaetales</taxon>
        <taxon>Treponemataceae</taxon>
        <taxon>Treponema</taxon>
    </lineage>
</organism>